<dbReference type="PANTHER" id="PTHR43488">
    <property type="entry name" value="GLUTAMATE-PYRUVATE AMINOTRANSFERASE ALAA"/>
    <property type="match status" value="1"/>
</dbReference>
<dbReference type="EC" id="2.6.1.2" evidence="6"/>
<dbReference type="GO" id="GO:0004021">
    <property type="term" value="F:L-alanine:2-oxoglutarate aminotransferase activity"/>
    <property type="evidence" value="ECO:0007669"/>
    <property type="project" value="UniProtKB-EC"/>
</dbReference>
<dbReference type="InterPro" id="IPR015422">
    <property type="entry name" value="PyrdxlP-dep_Trfase_small"/>
</dbReference>
<evidence type="ECO:0000256" key="3">
    <source>
        <dbReference type="ARBA" id="ARBA00022576"/>
    </source>
</evidence>
<comment type="cofactor">
    <cofactor evidence="1">
        <name>pyridoxal 5'-phosphate</name>
        <dbReference type="ChEBI" id="CHEBI:597326"/>
    </cofactor>
</comment>
<keyword evidence="3 7" id="KW-0032">Aminotransferase</keyword>
<evidence type="ECO:0000256" key="5">
    <source>
        <dbReference type="ARBA" id="ARBA00022898"/>
    </source>
</evidence>
<protein>
    <recommendedName>
        <fullName evidence="6">alanine transaminase</fullName>
        <ecNumber evidence="6">2.6.1.2</ecNumber>
    </recommendedName>
</protein>
<evidence type="ECO:0000256" key="2">
    <source>
        <dbReference type="ARBA" id="ARBA00007441"/>
    </source>
</evidence>
<reference evidence="7 8" key="1">
    <citation type="submission" date="2018-06" db="EMBL/GenBank/DDBJ databases">
        <authorList>
            <consortium name="Pathogen Informatics"/>
            <person name="Doyle S."/>
        </authorList>
    </citation>
    <scope>NUCLEOTIDE SEQUENCE [LARGE SCALE GENOMIC DNA]</scope>
    <source>
        <strain evidence="7 8">NCTC5908</strain>
    </source>
</reference>
<evidence type="ECO:0000313" key="7">
    <source>
        <dbReference type="EMBL" id="SSZ30112.1"/>
    </source>
</evidence>
<name>A0A336NB22_AGGAP</name>
<evidence type="ECO:0000256" key="6">
    <source>
        <dbReference type="ARBA" id="ARBA00026106"/>
    </source>
</evidence>
<sequence length="54" mass="6472">MVFDLLAQEKVLLVHGRGFNWHSPDHFRIVTLPYVHQIEEGLNKFARFLSHYHQ</sequence>
<organism evidence="7 8">
    <name type="scientific">Aggregatibacter aphrophilus</name>
    <name type="common">Haemophilus aphrophilus</name>
    <dbReference type="NCBI Taxonomy" id="732"/>
    <lineage>
        <taxon>Bacteria</taxon>
        <taxon>Pseudomonadati</taxon>
        <taxon>Pseudomonadota</taxon>
        <taxon>Gammaproteobacteria</taxon>
        <taxon>Pasteurellales</taxon>
        <taxon>Pasteurellaceae</taxon>
        <taxon>Aggregatibacter</taxon>
    </lineage>
</organism>
<keyword evidence="4 7" id="KW-0808">Transferase</keyword>
<dbReference type="PANTHER" id="PTHR43488:SF2">
    <property type="entry name" value="GLUTAMATE-PYRUVATE AMINOTRANSFERASE ALAA"/>
    <property type="match status" value="1"/>
</dbReference>
<gene>
    <name evidence="7" type="ORF">NCTC5908_01932</name>
</gene>
<dbReference type="InterPro" id="IPR015424">
    <property type="entry name" value="PyrdxlP-dep_Trfase"/>
</dbReference>
<evidence type="ECO:0000313" key="8">
    <source>
        <dbReference type="Proteomes" id="UP000253728"/>
    </source>
</evidence>
<dbReference type="Proteomes" id="UP000253728">
    <property type="component" value="Unassembled WGS sequence"/>
</dbReference>
<proteinExistence type="inferred from homology"/>
<accession>A0A336NB22</accession>
<dbReference type="AlphaFoldDB" id="A0A336NB22"/>
<dbReference type="SUPFAM" id="SSF53383">
    <property type="entry name" value="PLP-dependent transferases"/>
    <property type="match status" value="1"/>
</dbReference>
<comment type="similarity">
    <text evidence="2">Belongs to the class-I pyridoxal-phosphate-dependent aminotransferase family.</text>
</comment>
<dbReference type="InterPro" id="IPR051926">
    <property type="entry name" value="Ala_Aminotransferase"/>
</dbReference>
<evidence type="ECO:0000256" key="1">
    <source>
        <dbReference type="ARBA" id="ARBA00001933"/>
    </source>
</evidence>
<dbReference type="Gene3D" id="3.90.1150.10">
    <property type="entry name" value="Aspartate Aminotransferase, domain 1"/>
    <property type="match status" value="1"/>
</dbReference>
<evidence type="ECO:0000256" key="4">
    <source>
        <dbReference type="ARBA" id="ARBA00022679"/>
    </source>
</evidence>
<dbReference type="EMBL" id="UFSP01000003">
    <property type="protein sequence ID" value="SSZ30112.1"/>
    <property type="molecule type" value="Genomic_DNA"/>
</dbReference>
<keyword evidence="5" id="KW-0663">Pyridoxal phosphate</keyword>